<name>A0ABQ5V557_9PROT</name>
<keyword evidence="3" id="KW-1185">Reference proteome</keyword>
<dbReference type="CDD" id="cd06558">
    <property type="entry name" value="crotonase-like"/>
    <property type="match status" value="1"/>
</dbReference>
<proteinExistence type="inferred from homology"/>
<dbReference type="Gene3D" id="3.90.226.10">
    <property type="entry name" value="2-enoyl-CoA Hydratase, Chain A, domain 1"/>
    <property type="match status" value="1"/>
</dbReference>
<gene>
    <name evidence="2" type="primary">atuE</name>
    <name evidence="2" type="ORF">GCM10007854_27700</name>
</gene>
<dbReference type="SUPFAM" id="SSF52096">
    <property type="entry name" value="ClpP/crotonase"/>
    <property type="match status" value="1"/>
</dbReference>
<dbReference type="InterPro" id="IPR029045">
    <property type="entry name" value="ClpP/crotonase-like_dom_sf"/>
</dbReference>
<organism evidence="2 3">
    <name type="scientific">Algimonas porphyrae</name>
    <dbReference type="NCBI Taxonomy" id="1128113"/>
    <lineage>
        <taxon>Bacteria</taxon>
        <taxon>Pseudomonadati</taxon>
        <taxon>Pseudomonadota</taxon>
        <taxon>Alphaproteobacteria</taxon>
        <taxon>Maricaulales</taxon>
        <taxon>Robiginitomaculaceae</taxon>
        <taxon>Algimonas</taxon>
    </lineage>
</organism>
<evidence type="ECO:0000313" key="2">
    <source>
        <dbReference type="EMBL" id="GLQ21815.1"/>
    </source>
</evidence>
<dbReference type="Proteomes" id="UP001161390">
    <property type="component" value="Unassembled WGS sequence"/>
</dbReference>
<evidence type="ECO:0000313" key="3">
    <source>
        <dbReference type="Proteomes" id="UP001161390"/>
    </source>
</evidence>
<dbReference type="InterPro" id="IPR014748">
    <property type="entry name" value="Enoyl-CoA_hydra_C"/>
</dbReference>
<sequence length="258" mass="27437">MNTIEIIRDSGWATIWLNRPDKRNAMNDPMIDALMAAFAELGADQTVRGVTMRGRGGFFCAGGDLNAFQVYQSDAKTLAETAAFNRRIGTMLDAFNHLPKTTLVLVEGAAIAGGLGLMCCADVIATTPDAKFSLTETMIGIPPAQIAPFVVGRVGLSTARRIMLTGARFDGAEATRLGLADYATDELDAVEASVRKGVLKCAPGANAATKALILGSTTLSRDEALDRAADSFATCLRSDEGREGVASFLEKRKPDWSR</sequence>
<comment type="similarity">
    <text evidence="1">Belongs to the enoyl-CoA hydratase/isomerase family.</text>
</comment>
<reference evidence="2" key="1">
    <citation type="journal article" date="2014" name="Int. J. Syst. Evol. Microbiol.">
        <title>Complete genome of a new Firmicutes species belonging to the dominant human colonic microbiota ('Ruminococcus bicirculans') reveals two chromosomes and a selective capacity to utilize plant glucans.</title>
        <authorList>
            <consortium name="NISC Comparative Sequencing Program"/>
            <person name="Wegmann U."/>
            <person name="Louis P."/>
            <person name="Goesmann A."/>
            <person name="Henrissat B."/>
            <person name="Duncan S.H."/>
            <person name="Flint H.J."/>
        </authorList>
    </citation>
    <scope>NUCLEOTIDE SEQUENCE</scope>
    <source>
        <strain evidence="2">NBRC 108216</strain>
    </source>
</reference>
<dbReference type="PANTHER" id="PTHR42964">
    <property type="entry name" value="ENOYL-COA HYDRATASE"/>
    <property type="match status" value="1"/>
</dbReference>
<dbReference type="InterPro" id="IPR051683">
    <property type="entry name" value="Enoyl-CoA_Hydratase/Isomerase"/>
</dbReference>
<dbReference type="Gene3D" id="1.10.12.10">
    <property type="entry name" value="Lyase 2-enoyl-coa Hydratase, Chain A, domain 2"/>
    <property type="match status" value="1"/>
</dbReference>
<dbReference type="PANTHER" id="PTHR42964:SF1">
    <property type="entry name" value="POLYKETIDE BIOSYNTHESIS ENOYL-COA HYDRATASE PKSH-RELATED"/>
    <property type="match status" value="1"/>
</dbReference>
<dbReference type="EMBL" id="BSNJ01000006">
    <property type="protein sequence ID" value="GLQ21815.1"/>
    <property type="molecule type" value="Genomic_DNA"/>
</dbReference>
<reference evidence="2" key="2">
    <citation type="submission" date="2023-01" db="EMBL/GenBank/DDBJ databases">
        <title>Draft genome sequence of Algimonas porphyrae strain NBRC 108216.</title>
        <authorList>
            <person name="Sun Q."/>
            <person name="Mori K."/>
        </authorList>
    </citation>
    <scope>NUCLEOTIDE SEQUENCE</scope>
    <source>
        <strain evidence="2">NBRC 108216</strain>
    </source>
</reference>
<dbReference type="InterPro" id="IPR001753">
    <property type="entry name" value="Enoyl-CoA_hydra/iso"/>
</dbReference>
<dbReference type="RefSeq" id="WP_284373769.1">
    <property type="nucleotide sequence ID" value="NZ_BSNJ01000006.1"/>
</dbReference>
<comment type="caution">
    <text evidence="2">The sequence shown here is derived from an EMBL/GenBank/DDBJ whole genome shotgun (WGS) entry which is preliminary data.</text>
</comment>
<accession>A0ABQ5V557</accession>
<protein>
    <submittedName>
        <fullName evidence="2">Isohexenylglutaconyl-CoA hydratase</fullName>
    </submittedName>
</protein>
<dbReference type="Pfam" id="PF00378">
    <property type="entry name" value="ECH_1"/>
    <property type="match status" value="1"/>
</dbReference>
<evidence type="ECO:0000256" key="1">
    <source>
        <dbReference type="ARBA" id="ARBA00005254"/>
    </source>
</evidence>